<dbReference type="OrthoDB" id="343317at2"/>
<comment type="subcellular location">
    <subcellularLocation>
        <location evidence="1">Membrane</location>
        <topology evidence="1">Multi-pass membrane protein</topology>
    </subcellularLocation>
</comment>
<proteinExistence type="inferred from homology"/>
<dbReference type="KEGG" id="tped:TPE_0579"/>
<keyword evidence="3 6" id="KW-0812">Transmembrane</keyword>
<feature type="transmembrane region" description="Helical" evidence="6">
    <location>
        <begin position="75"/>
        <end position="95"/>
    </location>
</feature>
<dbReference type="PATRIC" id="fig|1291379.3.peg.582"/>
<feature type="transmembrane region" description="Helical" evidence="6">
    <location>
        <begin position="288"/>
        <end position="309"/>
    </location>
</feature>
<feature type="transmembrane region" description="Helical" evidence="6">
    <location>
        <begin position="222"/>
        <end position="244"/>
    </location>
</feature>
<evidence type="ECO:0000256" key="6">
    <source>
        <dbReference type="SAM" id="Phobius"/>
    </source>
</evidence>
<evidence type="ECO:0000313" key="7">
    <source>
        <dbReference type="EMBL" id="AGT43075.1"/>
    </source>
</evidence>
<dbReference type="GO" id="GO:0016020">
    <property type="term" value="C:membrane"/>
    <property type="evidence" value="ECO:0007669"/>
    <property type="project" value="UniProtKB-SubCell"/>
</dbReference>
<keyword evidence="8" id="KW-1185">Reference proteome</keyword>
<evidence type="ECO:0000256" key="5">
    <source>
        <dbReference type="ARBA" id="ARBA00023136"/>
    </source>
</evidence>
<dbReference type="EMBL" id="CP004120">
    <property type="protein sequence ID" value="AGT43075.1"/>
    <property type="molecule type" value="Genomic_DNA"/>
</dbReference>
<keyword evidence="4 6" id="KW-1133">Transmembrane helix</keyword>
<reference evidence="7 8" key="1">
    <citation type="journal article" date="2013" name="PLoS ONE">
        <title>Genome-Wide Relatedness of Treponema pedis, from Gingiva and Necrotic Skin Lesions of Pigs, with the Human Oral Pathogen Treponema denticola.</title>
        <authorList>
            <person name="Svartstrom O."/>
            <person name="Mushtaq M."/>
            <person name="Pringle M."/>
            <person name="Segerman B."/>
        </authorList>
    </citation>
    <scope>NUCLEOTIDE SEQUENCE [LARGE SCALE GENOMIC DNA]</scope>
    <source>
        <strain evidence="7">T A4</strain>
    </source>
</reference>
<dbReference type="GeneID" id="301089262"/>
<sequence>MLQKDKQTIQTISFFILLAVMLFLVGKLFLPYATVLLWSSVVYMLASPLYNKILSKMNKGKKTYIIKKSLLAGTFSIITVLIVAGILSFVVIKIFGQGRALAQNAVMFFEKINSPENENLKQTIAAEVYRLSRGTIDISQLNLTKELLNLASISSDTILKSATNLVKNAGQFFLSLIFFAFSLYFFYIDGAYLAGLLKHAIPVDSETSGKIFAKIKEITANLFKGLFLVSFYQGLASFIIYILFGVQSALLLAILTFFTTFLPLVGCGVIWFPLGISMCFTHSPFKGILFLIIAGSVISLMDGFLRPFFLKDRIKIHPLLIFFSMLGGVKMFALNGIILGPMIVILFFTVLDMALETEEKKDTEILNEDLRSYV</sequence>
<feature type="transmembrane region" description="Helical" evidence="6">
    <location>
        <begin position="329"/>
        <end position="351"/>
    </location>
</feature>
<evidence type="ECO:0000256" key="3">
    <source>
        <dbReference type="ARBA" id="ARBA00022692"/>
    </source>
</evidence>
<dbReference type="InterPro" id="IPR002549">
    <property type="entry name" value="AI-2E-like"/>
</dbReference>
<feature type="transmembrane region" description="Helical" evidence="6">
    <location>
        <begin position="250"/>
        <end position="276"/>
    </location>
</feature>
<evidence type="ECO:0000256" key="4">
    <source>
        <dbReference type="ARBA" id="ARBA00022989"/>
    </source>
</evidence>
<accession>S5ZSL6</accession>
<evidence type="ECO:0000256" key="1">
    <source>
        <dbReference type="ARBA" id="ARBA00004141"/>
    </source>
</evidence>
<evidence type="ECO:0000256" key="2">
    <source>
        <dbReference type="ARBA" id="ARBA00009773"/>
    </source>
</evidence>
<dbReference type="Proteomes" id="UP000015620">
    <property type="component" value="Chromosome"/>
</dbReference>
<evidence type="ECO:0000313" key="8">
    <source>
        <dbReference type="Proteomes" id="UP000015620"/>
    </source>
</evidence>
<dbReference type="PANTHER" id="PTHR21716">
    <property type="entry name" value="TRANSMEMBRANE PROTEIN"/>
    <property type="match status" value="1"/>
</dbReference>
<dbReference type="Pfam" id="PF01594">
    <property type="entry name" value="AI-2E_transport"/>
    <property type="match status" value="1"/>
</dbReference>
<dbReference type="PANTHER" id="PTHR21716:SF4">
    <property type="entry name" value="TRANSMEMBRANE PROTEIN 245"/>
    <property type="match status" value="1"/>
</dbReference>
<dbReference type="STRING" id="1291379.TPE_0579"/>
<name>S5ZSL6_9SPIR</name>
<dbReference type="HOGENOM" id="CLU_041771_2_3_12"/>
<dbReference type="AlphaFoldDB" id="S5ZSL6"/>
<comment type="similarity">
    <text evidence="2">Belongs to the autoinducer-2 exporter (AI-2E) (TC 2.A.86) family.</text>
</comment>
<evidence type="ECO:0008006" key="9">
    <source>
        <dbReference type="Google" id="ProtNLM"/>
    </source>
</evidence>
<feature type="transmembrane region" description="Helical" evidence="6">
    <location>
        <begin position="12"/>
        <end position="30"/>
    </location>
</feature>
<dbReference type="RefSeq" id="WP_020964375.1">
    <property type="nucleotide sequence ID" value="NC_022097.1"/>
</dbReference>
<feature type="transmembrane region" description="Helical" evidence="6">
    <location>
        <begin position="169"/>
        <end position="188"/>
    </location>
</feature>
<keyword evidence="5 6" id="KW-0472">Membrane</keyword>
<protein>
    <recommendedName>
        <fullName evidence="9">Permease</fullName>
    </recommendedName>
</protein>
<organism evidence="7 8">
    <name type="scientific">Treponema pedis str. T A4</name>
    <dbReference type="NCBI Taxonomy" id="1291379"/>
    <lineage>
        <taxon>Bacteria</taxon>
        <taxon>Pseudomonadati</taxon>
        <taxon>Spirochaetota</taxon>
        <taxon>Spirochaetia</taxon>
        <taxon>Spirochaetales</taxon>
        <taxon>Treponemataceae</taxon>
        <taxon>Treponema</taxon>
    </lineage>
</organism>
<gene>
    <name evidence="7" type="ORF">TPE_0579</name>
</gene>